<keyword evidence="3" id="KW-1185">Reference proteome</keyword>
<organism evidence="2 3">
    <name type="scientific">Pyronema omphalodes (strain CBS 100304)</name>
    <name type="common">Pyronema confluens</name>
    <dbReference type="NCBI Taxonomy" id="1076935"/>
    <lineage>
        <taxon>Eukaryota</taxon>
        <taxon>Fungi</taxon>
        <taxon>Dikarya</taxon>
        <taxon>Ascomycota</taxon>
        <taxon>Pezizomycotina</taxon>
        <taxon>Pezizomycetes</taxon>
        <taxon>Pezizales</taxon>
        <taxon>Pyronemataceae</taxon>
        <taxon>Pyronema</taxon>
    </lineage>
</organism>
<evidence type="ECO:0000313" key="3">
    <source>
        <dbReference type="Proteomes" id="UP000018144"/>
    </source>
</evidence>
<name>U4KUV1_PYROM</name>
<dbReference type="EMBL" id="HF935209">
    <property type="protein sequence ID" value="CCX04576.1"/>
    <property type="molecule type" value="Genomic_DNA"/>
</dbReference>
<accession>U4KUV1</accession>
<proteinExistence type="predicted"/>
<dbReference type="Proteomes" id="UP000018144">
    <property type="component" value="Unassembled WGS sequence"/>
</dbReference>
<gene>
    <name evidence="2" type="ORF">PCON_02758</name>
</gene>
<feature type="region of interest" description="Disordered" evidence="1">
    <location>
        <begin position="112"/>
        <end position="138"/>
    </location>
</feature>
<evidence type="ECO:0000313" key="2">
    <source>
        <dbReference type="EMBL" id="CCX04576.1"/>
    </source>
</evidence>
<protein>
    <submittedName>
        <fullName evidence="2">Uncharacterized protein</fullName>
    </submittedName>
</protein>
<reference evidence="2 3" key="1">
    <citation type="journal article" date="2013" name="PLoS Genet.">
        <title>The genome and development-dependent transcriptomes of Pyronema confluens: a window into fungal evolution.</title>
        <authorList>
            <person name="Traeger S."/>
            <person name="Altegoer F."/>
            <person name="Freitag M."/>
            <person name="Gabaldon T."/>
            <person name="Kempken F."/>
            <person name="Kumar A."/>
            <person name="Marcet-Houben M."/>
            <person name="Poggeler S."/>
            <person name="Stajich J.E."/>
            <person name="Nowrousian M."/>
        </authorList>
    </citation>
    <scope>NUCLEOTIDE SEQUENCE [LARGE SCALE GENOMIC DNA]</scope>
    <source>
        <strain evidence="3">CBS 100304</strain>
        <tissue evidence="2">Vegetative mycelium</tissue>
    </source>
</reference>
<dbReference type="AlphaFoldDB" id="U4KUV1"/>
<evidence type="ECO:0000256" key="1">
    <source>
        <dbReference type="SAM" id="MobiDB-lite"/>
    </source>
</evidence>
<sequence>MESDARGKIPQKSESHAAEKCNTIRTQASSLHGVLLKAIQNASCHSQLFASLLLENHYVEKRADLKFGILFAHDSSRFRWNALEVQPLLSQEVESPLCPEISYLVETSEEPNDGSVAIDQSESKVGRMSCKMKKPRVQ</sequence>